<dbReference type="Proteomes" id="UP000001037">
    <property type="component" value="Chromosome"/>
</dbReference>
<evidence type="ECO:0000313" key="2">
    <source>
        <dbReference type="Proteomes" id="UP000001037"/>
    </source>
</evidence>
<dbReference type="EMBL" id="CP002838">
    <property type="protein sequence ID" value="AEM39604.1"/>
    <property type="molecule type" value="Genomic_DNA"/>
</dbReference>
<sequence>MDRLQRILLEYLYTLKWREYVLRRGRAALASCSRGIYPGFESLAQLYSLLGGLARRVRNEGEALRASDPALWFFTMRYGDLDEAARELARASVEVRLVAEKGCEDAHIDHAMSVTTAAWRDTLTAVGLLTRKLNITG</sequence>
<dbReference type="RefSeq" id="WP_014027281.1">
    <property type="nucleotide sequence ID" value="NC_015931.1"/>
</dbReference>
<keyword evidence="2" id="KW-1185">Reference proteome</keyword>
<dbReference type="GeneID" id="11138939"/>
<evidence type="ECO:0008006" key="3">
    <source>
        <dbReference type="Google" id="ProtNLM"/>
    </source>
</evidence>
<dbReference type="STRING" id="694429.Pyrfu_1750"/>
<proteinExistence type="predicted"/>
<dbReference type="AlphaFoldDB" id="G0ECN4"/>
<name>G0ECN4_PYRF1</name>
<dbReference type="KEGG" id="pfm:Pyrfu_1750"/>
<reference evidence="1 2" key="1">
    <citation type="journal article" date="2011" name="Stand. Genomic Sci.">
        <title>Complete genome sequence of the hyperthermophilic chemolithoautotroph Pyrolobus fumarii type strain (1A).</title>
        <authorList>
            <person name="Anderson I."/>
            <person name="Goker M."/>
            <person name="Nolan M."/>
            <person name="Lucas S."/>
            <person name="Hammon N."/>
            <person name="Deshpande S."/>
            <person name="Cheng J.F."/>
            <person name="Tapia R."/>
            <person name="Han C."/>
            <person name="Goodwin L."/>
            <person name="Pitluck S."/>
            <person name="Huntemann M."/>
            <person name="Liolios K."/>
            <person name="Ivanova N."/>
            <person name="Pagani I."/>
            <person name="Mavromatis K."/>
            <person name="Ovchinikova G."/>
            <person name="Pati A."/>
            <person name="Chen A."/>
            <person name="Palaniappan K."/>
            <person name="Land M."/>
            <person name="Hauser L."/>
            <person name="Brambilla E.M."/>
            <person name="Huber H."/>
            <person name="Yasawong M."/>
            <person name="Rohde M."/>
            <person name="Spring S."/>
            <person name="Abt B."/>
            <person name="Sikorski J."/>
            <person name="Wirth R."/>
            <person name="Detter J.C."/>
            <person name="Woyke T."/>
            <person name="Bristow J."/>
            <person name="Eisen J.A."/>
            <person name="Markowitz V."/>
            <person name="Hugenholtz P."/>
            <person name="Kyrpides N.C."/>
            <person name="Klenk H.P."/>
            <person name="Lapidus A."/>
        </authorList>
    </citation>
    <scope>NUCLEOTIDE SEQUENCE [LARGE SCALE GENOMIC DNA]</scope>
    <source>
        <strain evidence="2">DSM 11204 / 1A</strain>
    </source>
</reference>
<dbReference type="HOGENOM" id="CLU_1860773_0_0_2"/>
<gene>
    <name evidence="1" type="ordered locus">Pyrfu_1750</name>
</gene>
<dbReference type="InParanoid" id="G0ECN4"/>
<protein>
    <recommendedName>
        <fullName evidence="3">PaREP1 family protein</fullName>
    </recommendedName>
</protein>
<organism evidence="1 2">
    <name type="scientific">Pyrolobus fumarii (strain DSM 11204 / 1A)</name>
    <dbReference type="NCBI Taxonomy" id="694429"/>
    <lineage>
        <taxon>Archaea</taxon>
        <taxon>Thermoproteota</taxon>
        <taxon>Thermoprotei</taxon>
        <taxon>Desulfurococcales</taxon>
        <taxon>Pyrodictiaceae</taxon>
        <taxon>Pyrolobus</taxon>
    </lineage>
</organism>
<accession>G0ECN4</accession>
<evidence type="ECO:0000313" key="1">
    <source>
        <dbReference type="EMBL" id="AEM39604.1"/>
    </source>
</evidence>